<dbReference type="Pfam" id="PF02746">
    <property type="entry name" value="MR_MLE_N"/>
    <property type="match status" value="1"/>
</dbReference>
<dbReference type="GO" id="GO:0016052">
    <property type="term" value="P:carbohydrate catabolic process"/>
    <property type="evidence" value="ECO:0007669"/>
    <property type="project" value="InterPro"/>
</dbReference>
<dbReference type="GO" id="GO:0009063">
    <property type="term" value="P:amino acid catabolic process"/>
    <property type="evidence" value="ECO:0007669"/>
    <property type="project" value="InterPro"/>
</dbReference>
<comment type="cofactor">
    <cofactor evidence="2">
        <name>Mg(2+)</name>
        <dbReference type="ChEBI" id="CHEBI:18420"/>
    </cofactor>
</comment>
<dbReference type="SFLD" id="SFLDG00179">
    <property type="entry name" value="mandelate_racemase"/>
    <property type="match status" value="1"/>
</dbReference>
<dbReference type="InterPro" id="IPR046945">
    <property type="entry name" value="RHMD-like"/>
</dbReference>
<dbReference type="GO" id="GO:0000287">
    <property type="term" value="F:magnesium ion binding"/>
    <property type="evidence" value="ECO:0007669"/>
    <property type="project" value="TreeGrafter"/>
</dbReference>
<evidence type="ECO:0000256" key="2">
    <source>
        <dbReference type="ARBA" id="ARBA00001946"/>
    </source>
</evidence>
<dbReference type="CDD" id="cd03324">
    <property type="entry name" value="rTSbeta_L-fuconate_dehydratase"/>
    <property type="match status" value="1"/>
</dbReference>
<dbReference type="InterPro" id="IPR036849">
    <property type="entry name" value="Enolase-like_C_sf"/>
</dbReference>
<keyword evidence="9" id="KW-1185">Reference proteome</keyword>
<dbReference type="Gene3D" id="3.20.20.120">
    <property type="entry name" value="Enolase-like C-terminal domain"/>
    <property type="match status" value="1"/>
</dbReference>
<dbReference type="PROSITE" id="PS00909">
    <property type="entry name" value="MR_MLE_2"/>
    <property type="match status" value="1"/>
</dbReference>
<name>A0AAW9RI21_9GAMM</name>
<evidence type="ECO:0000256" key="4">
    <source>
        <dbReference type="ARBA" id="ARBA00022723"/>
    </source>
</evidence>
<dbReference type="EC" id="4.2.1.68" evidence="3"/>
<comment type="caution">
    <text evidence="8">The sequence shown here is derived from an EMBL/GenBank/DDBJ whole genome shotgun (WGS) entry which is preliminary data.</text>
</comment>
<dbReference type="InterPro" id="IPR029065">
    <property type="entry name" value="Enolase_C-like"/>
</dbReference>
<keyword evidence="5" id="KW-0460">Magnesium</keyword>
<gene>
    <name evidence="8" type="ORF">V3330_10345</name>
</gene>
<dbReference type="InterPro" id="IPR029017">
    <property type="entry name" value="Enolase-like_N"/>
</dbReference>
<dbReference type="PANTHER" id="PTHR13794:SF58">
    <property type="entry name" value="MITOCHONDRIAL ENOLASE SUPERFAMILY MEMBER 1"/>
    <property type="match status" value="1"/>
</dbReference>
<dbReference type="Gene3D" id="3.30.390.10">
    <property type="entry name" value="Enolase-like, N-terminal domain"/>
    <property type="match status" value="1"/>
</dbReference>
<dbReference type="Proteomes" id="UP001359886">
    <property type="component" value="Unassembled WGS sequence"/>
</dbReference>
<dbReference type="InterPro" id="IPR013341">
    <property type="entry name" value="Mandelate_racemase_N_dom"/>
</dbReference>
<proteinExistence type="predicted"/>
<dbReference type="Pfam" id="PF13378">
    <property type="entry name" value="MR_MLE_C"/>
    <property type="match status" value="1"/>
</dbReference>
<dbReference type="SMART" id="SM00922">
    <property type="entry name" value="MR_MLE"/>
    <property type="match status" value="1"/>
</dbReference>
<evidence type="ECO:0000259" key="7">
    <source>
        <dbReference type="SMART" id="SM00922"/>
    </source>
</evidence>
<feature type="domain" description="Mandelate racemase/muconate lactonizing enzyme C-terminal" evidence="7">
    <location>
        <begin position="206"/>
        <end position="302"/>
    </location>
</feature>
<evidence type="ECO:0000313" key="8">
    <source>
        <dbReference type="EMBL" id="MEJ8568025.1"/>
    </source>
</evidence>
<keyword evidence="4" id="KW-0479">Metal-binding</keyword>
<dbReference type="EMBL" id="JAZHOG010000006">
    <property type="protein sequence ID" value="MEJ8568025.1"/>
    <property type="molecule type" value="Genomic_DNA"/>
</dbReference>
<dbReference type="AlphaFoldDB" id="A0AAW9RI21"/>
<comment type="catalytic activity">
    <reaction evidence="1">
        <text>L-fuconate = 2-dehydro-3-deoxy-L-fuconate + H2O</text>
        <dbReference type="Rhea" id="RHEA:22772"/>
        <dbReference type="ChEBI" id="CHEBI:15377"/>
        <dbReference type="ChEBI" id="CHEBI:21291"/>
        <dbReference type="ChEBI" id="CHEBI:37448"/>
        <dbReference type="EC" id="4.2.1.68"/>
    </reaction>
</comment>
<evidence type="ECO:0000256" key="1">
    <source>
        <dbReference type="ARBA" id="ARBA00001737"/>
    </source>
</evidence>
<dbReference type="InterPro" id="IPR013342">
    <property type="entry name" value="Mandelate_racemase_C"/>
</dbReference>
<dbReference type="PANTHER" id="PTHR13794">
    <property type="entry name" value="ENOLASE SUPERFAMILY, MANDELATE RACEMASE"/>
    <property type="match status" value="1"/>
</dbReference>
<dbReference type="InterPro" id="IPR018110">
    <property type="entry name" value="Mandel_Rmase/mucon_lact_enz_CS"/>
</dbReference>
<dbReference type="SUPFAM" id="SSF54826">
    <property type="entry name" value="Enolase N-terminal domain-like"/>
    <property type="match status" value="1"/>
</dbReference>
<accession>A0AAW9RI21</accession>
<dbReference type="GO" id="GO:0050023">
    <property type="term" value="F:L-fuconate dehydratase activity"/>
    <property type="evidence" value="ECO:0007669"/>
    <property type="project" value="UniProtKB-EC"/>
</dbReference>
<evidence type="ECO:0000256" key="3">
    <source>
        <dbReference type="ARBA" id="ARBA00013142"/>
    </source>
</evidence>
<evidence type="ECO:0000256" key="6">
    <source>
        <dbReference type="ARBA" id="ARBA00023239"/>
    </source>
</evidence>
<keyword evidence="6" id="KW-0456">Lyase</keyword>
<evidence type="ECO:0000256" key="5">
    <source>
        <dbReference type="ARBA" id="ARBA00022842"/>
    </source>
</evidence>
<dbReference type="RefSeq" id="WP_354695348.1">
    <property type="nucleotide sequence ID" value="NZ_JAZHOG010000006.1"/>
</dbReference>
<dbReference type="InterPro" id="IPR034610">
    <property type="entry name" value="L-fuconate_dehydratase"/>
</dbReference>
<dbReference type="FunFam" id="3.20.20.120:FF:000007">
    <property type="entry name" value="Mitochondrial enolase superfamily member 1"/>
    <property type="match status" value="1"/>
</dbReference>
<sequence length="445" mass="49565">MTSGQHPDGVRITGHTIRDIRFPTSDELHGSDAMNNDPDYSCAYITLLTDRPELTGHGLVFTIGRGNEICCAALESIADAVIGRTLSSITDDFAAFSRELTGDAQMRWLGPEKGVVHMAAGALINAVWDLYARLARKPLWLLLSELSPEELVRCVDFNYLTDALTPDEALKLLESMTPGRKERIEQLRNNGFPGYTTSAGWLGYSDERIRTLCREAVTQGWTHLKMKVGVSLEDDCRRAAIIREEIGPDRFLMMDANQAWDVDEAIDNMRVLADFDPHWIEEPTSPDDVLGHAAIARAIKPIRVASGEHCQNRIIFKQLMSIGAIDVCQIDSCRVAGVNENLAILLLARKFDIPVCPHAGGVGLCEQVQHLAMFDYIALSGTTDGRLIEYVDHLHEHFTDPVRIRQGHYLAPSRPGYSIEMKPESLATYEFPDGPVWKQRLARTA</sequence>
<dbReference type="SFLD" id="SFLDS00001">
    <property type="entry name" value="Enolase"/>
    <property type="match status" value="1"/>
</dbReference>
<evidence type="ECO:0000313" key="9">
    <source>
        <dbReference type="Proteomes" id="UP001359886"/>
    </source>
</evidence>
<reference evidence="8 9" key="1">
    <citation type="submission" date="2024-02" db="EMBL/GenBank/DDBJ databases">
        <title>A novel Wenzhouxiangellaceae bacterium, isolated from coastal sediments.</title>
        <authorList>
            <person name="Du Z.-J."/>
            <person name="Ye Y.-Q."/>
            <person name="Zhang X.-Y."/>
        </authorList>
    </citation>
    <scope>NUCLEOTIDE SEQUENCE [LARGE SCALE GENOMIC DNA]</scope>
    <source>
        <strain evidence="8 9">CH-27</strain>
    </source>
</reference>
<organism evidence="8 9">
    <name type="scientific">Elongatibacter sediminis</name>
    <dbReference type="NCBI Taxonomy" id="3119006"/>
    <lineage>
        <taxon>Bacteria</taxon>
        <taxon>Pseudomonadati</taxon>
        <taxon>Pseudomonadota</taxon>
        <taxon>Gammaproteobacteria</taxon>
        <taxon>Chromatiales</taxon>
        <taxon>Wenzhouxiangellaceae</taxon>
        <taxon>Elongatibacter</taxon>
    </lineage>
</organism>
<protein>
    <recommendedName>
        <fullName evidence="3">L-fuconate dehydratase</fullName>
        <ecNumber evidence="3">4.2.1.68</ecNumber>
    </recommendedName>
</protein>
<dbReference type="SUPFAM" id="SSF51604">
    <property type="entry name" value="Enolase C-terminal domain-like"/>
    <property type="match status" value="1"/>
</dbReference>
<dbReference type="SFLD" id="SFLDF00111">
    <property type="entry name" value="L-fuconate_dehydratase"/>
    <property type="match status" value="1"/>
</dbReference>